<reference evidence="5" key="1">
    <citation type="submission" date="2020-10" db="EMBL/GenBank/DDBJ databases">
        <authorList>
            <person name="Gilroy R."/>
        </authorList>
    </citation>
    <scope>NUCLEOTIDE SEQUENCE</scope>
    <source>
        <strain evidence="5">CHK197-8231</strain>
    </source>
</reference>
<dbReference type="AlphaFoldDB" id="A0A9D1HW34"/>
<dbReference type="InterPro" id="IPR050834">
    <property type="entry name" value="Glycosyltransf_2"/>
</dbReference>
<evidence type="ECO:0000259" key="3">
    <source>
        <dbReference type="Pfam" id="PF00535"/>
    </source>
</evidence>
<feature type="domain" description="Glycosyltransferase subfamily 4-like N-terminal" evidence="4">
    <location>
        <begin position="296"/>
        <end position="451"/>
    </location>
</feature>
<dbReference type="Proteomes" id="UP000824087">
    <property type="component" value="Unassembled WGS sequence"/>
</dbReference>
<evidence type="ECO:0000313" key="6">
    <source>
        <dbReference type="Proteomes" id="UP000824087"/>
    </source>
</evidence>
<dbReference type="InterPro" id="IPR028098">
    <property type="entry name" value="Glyco_trans_4-like_N"/>
</dbReference>
<proteinExistence type="predicted"/>
<dbReference type="Pfam" id="PF00534">
    <property type="entry name" value="Glycos_transf_1"/>
    <property type="match status" value="1"/>
</dbReference>
<dbReference type="CDD" id="cd00761">
    <property type="entry name" value="Glyco_tranf_GTA_type"/>
    <property type="match status" value="1"/>
</dbReference>
<dbReference type="Gene3D" id="3.90.550.10">
    <property type="entry name" value="Spore Coat Polysaccharide Biosynthesis Protein SpsA, Chain A"/>
    <property type="match status" value="1"/>
</dbReference>
<dbReference type="InterPro" id="IPR001296">
    <property type="entry name" value="Glyco_trans_1"/>
</dbReference>
<dbReference type="Pfam" id="PF13439">
    <property type="entry name" value="Glyco_transf_4"/>
    <property type="match status" value="1"/>
</dbReference>
<dbReference type="SUPFAM" id="SSF53756">
    <property type="entry name" value="UDP-Glycosyltransferase/glycogen phosphorylase"/>
    <property type="match status" value="1"/>
</dbReference>
<dbReference type="CDD" id="cd03801">
    <property type="entry name" value="GT4_PimA-like"/>
    <property type="match status" value="1"/>
</dbReference>
<sequence>MDYSKRPGKEIKKIGEVINKETPTITIVTPFYNGGKTLMETVNGVLSQTYPYFEWIIVDDGSKDEKSLKKLKEVEKMDDRIKVYHKKNEGPSIARDYGISKARKETKYIYFLDCDDIPEKTMLECLYWTLETHPEGSFAYTTMVNFEGKEFLWEKYLTSEQEKEENLICTSSMVKKADLLEVGGFGIKEKAMYEDWNLWLKLLAKGKIPIRVNAPIFWYRFNNTGEFQRANKNRENAMRYVRETAKQVADDVEVIQFPREGRKYDLVKQHETMVLPNYKKNSKIKLLFLIPWLVTGGADLFNLDLIKRLDKNRFEVIVLTTTPNDNPLRQEFDEVCTELYDMSTFLERSDYIQFVDYMIESRKIDLVFISNTHYGYYMVPYLKRKYPSIPFIDYIHSVDLADPREGFGRCSMDVDQYLTKTYCCNNFTKQQLITDYQKRNIETMYIGTDEQKYNPKKYSKKEMREKYHVPQDKIVISFIARLSGEKRPEMFVKIGKKLLKNNPNLYFVIAGDGYLYHDVNNQIDDNFKMLGMIKETAEIYALSDMTLNCSSLEGLALTSYESLSMGVPVVSTDVGGQTELIDDTVGGIVHYHKNATEEEYQYEIDCYCRETNRVLENIETIRNNCRKKIEKKFTLNQMAKKFSIIFEKSIQAEKEKKKKNVEPRDYLEYNLALETLYQDYCFYCKNYIETKFGITYDLDHTIKTKGKFYTLKKRIGGVLNRAHAKQEAVTILNTFRTLYQIVYHFIYFIKFLILSIPAGIVLIYKLLVRNKTH</sequence>
<comment type="caution">
    <text evidence="5">The sequence shown here is derived from an EMBL/GenBank/DDBJ whole genome shotgun (WGS) entry which is preliminary data.</text>
</comment>
<dbReference type="InterPro" id="IPR001173">
    <property type="entry name" value="Glyco_trans_2-like"/>
</dbReference>
<dbReference type="GO" id="GO:0016757">
    <property type="term" value="F:glycosyltransferase activity"/>
    <property type="evidence" value="ECO:0007669"/>
    <property type="project" value="InterPro"/>
</dbReference>
<evidence type="ECO:0000259" key="4">
    <source>
        <dbReference type="Pfam" id="PF13439"/>
    </source>
</evidence>
<dbReference type="SUPFAM" id="SSF53448">
    <property type="entry name" value="Nucleotide-diphospho-sugar transferases"/>
    <property type="match status" value="1"/>
</dbReference>
<accession>A0A9D1HW34</accession>
<keyword evidence="1" id="KW-1133">Transmembrane helix</keyword>
<dbReference type="PANTHER" id="PTHR43685">
    <property type="entry name" value="GLYCOSYLTRANSFERASE"/>
    <property type="match status" value="1"/>
</dbReference>
<dbReference type="EMBL" id="DVML01000010">
    <property type="protein sequence ID" value="HIU22305.1"/>
    <property type="molecule type" value="Genomic_DNA"/>
</dbReference>
<dbReference type="Pfam" id="PF00535">
    <property type="entry name" value="Glycos_transf_2"/>
    <property type="match status" value="1"/>
</dbReference>
<keyword evidence="1" id="KW-0472">Membrane</keyword>
<evidence type="ECO:0000256" key="1">
    <source>
        <dbReference type="SAM" id="Phobius"/>
    </source>
</evidence>
<gene>
    <name evidence="5" type="ORF">IAD49_01850</name>
</gene>
<feature type="domain" description="Glycosyl transferase family 1" evidence="2">
    <location>
        <begin position="460"/>
        <end position="595"/>
    </location>
</feature>
<evidence type="ECO:0000259" key="2">
    <source>
        <dbReference type="Pfam" id="PF00534"/>
    </source>
</evidence>
<name>A0A9D1HW34_9BACT</name>
<reference evidence="5" key="2">
    <citation type="journal article" date="2021" name="PeerJ">
        <title>Extensive microbial diversity within the chicken gut microbiome revealed by metagenomics and culture.</title>
        <authorList>
            <person name="Gilroy R."/>
            <person name="Ravi A."/>
            <person name="Getino M."/>
            <person name="Pursley I."/>
            <person name="Horton D.L."/>
            <person name="Alikhan N.F."/>
            <person name="Baker D."/>
            <person name="Gharbi K."/>
            <person name="Hall N."/>
            <person name="Watson M."/>
            <person name="Adriaenssens E.M."/>
            <person name="Foster-Nyarko E."/>
            <person name="Jarju S."/>
            <person name="Secka A."/>
            <person name="Antonio M."/>
            <person name="Oren A."/>
            <person name="Chaudhuri R.R."/>
            <person name="La Ragione R."/>
            <person name="Hildebrand F."/>
            <person name="Pallen M.J."/>
        </authorList>
    </citation>
    <scope>NUCLEOTIDE SEQUENCE</scope>
    <source>
        <strain evidence="5">CHK197-8231</strain>
    </source>
</reference>
<keyword evidence="1" id="KW-0812">Transmembrane</keyword>
<organism evidence="5 6">
    <name type="scientific">Candidatus Fimihabitans intestinipullorum</name>
    <dbReference type="NCBI Taxonomy" id="2840820"/>
    <lineage>
        <taxon>Bacteria</taxon>
        <taxon>Bacillati</taxon>
        <taxon>Mycoplasmatota</taxon>
        <taxon>Mycoplasmatota incertae sedis</taxon>
        <taxon>Candidatus Fimihabitans</taxon>
    </lineage>
</organism>
<dbReference type="PANTHER" id="PTHR43685:SF2">
    <property type="entry name" value="GLYCOSYLTRANSFERASE 2-LIKE DOMAIN-CONTAINING PROTEIN"/>
    <property type="match status" value="1"/>
</dbReference>
<protein>
    <submittedName>
        <fullName evidence="5">Glycosyltransferase</fullName>
    </submittedName>
</protein>
<dbReference type="InterPro" id="IPR029044">
    <property type="entry name" value="Nucleotide-diphossugar_trans"/>
</dbReference>
<evidence type="ECO:0000313" key="5">
    <source>
        <dbReference type="EMBL" id="HIU22305.1"/>
    </source>
</evidence>
<feature type="domain" description="Glycosyltransferase 2-like" evidence="3">
    <location>
        <begin position="26"/>
        <end position="158"/>
    </location>
</feature>
<feature type="transmembrane region" description="Helical" evidence="1">
    <location>
        <begin position="745"/>
        <end position="767"/>
    </location>
</feature>
<dbReference type="Gene3D" id="3.40.50.2000">
    <property type="entry name" value="Glycogen Phosphorylase B"/>
    <property type="match status" value="2"/>
</dbReference>